<dbReference type="PROSITE" id="PS50007">
    <property type="entry name" value="PIPLC_X_DOMAIN"/>
    <property type="match status" value="1"/>
</dbReference>
<dbReference type="PROSITE" id="PS50008">
    <property type="entry name" value="PIPLC_Y_DOMAIN"/>
    <property type="match status" value="1"/>
</dbReference>
<dbReference type="GO" id="GO:0004435">
    <property type="term" value="F:phosphatidylinositol-4,5-bisphosphate phospholipase C activity"/>
    <property type="evidence" value="ECO:0007669"/>
    <property type="project" value="InterPro"/>
</dbReference>
<dbReference type="InterPro" id="IPR017946">
    <property type="entry name" value="PLC-like_Pdiesterase_TIM-brl"/>
</dbReference>
<name>A0A1I8JPN0_9PLAT</name>
<dbReference type="Proteomes" id="UP000095280">
    <property type="component" value="Unplaced"/>
</dbReference>
<dbReference type="AlphaFoldDB" id="A0A1I8JPN0"/>
<dbReference type="GO" id="GO:0048015">
    <property type="term" value="P:phosphatidylinositol-mediated signaling"/>
    <property type="evidence" value="ECO:0007669"/>
    <property type="project" value="TreeGrafter"/>
</dbReference>
<evidence type="ECO:0000313" key="4">
    <source>
        <dbReference type="WBParaSite" id="snap_masked-unitig_38976-processed-gene-0.1-mRNA-1"/>
    </source>
</evidence>
<evidence type="ECO:0000259" key="2">
    <source>
        <dbReference type="PROSITE" id="PS50008"/>
    </source>
</evidence>
<dbReference type="InterPro" id="IPR001192">
    <property type="entry name" value="PI-PLC_fam"/>
</dbReference>
<dbReference type="GO" id="GO:0007214">
    <property type="term" value="P:gamma-aminobutyric acid signaling pathway"/>
    <property type="evidence" value="ECO:0007669"/>
    <property type="project" value="TreeGrafter"/>
</dbReference>
<dbReference type="InterPro" id="IPR011992">
    <property type="entry name" value="EF-hand-dom_pair"/>
</dbReference>
<evidence type="ECO:0000256" key="1">
    <source>
        <dbReference type="SAM" id="MobiDB-lite"/>
    </source>
</evidence>
<dbReference type="GO" id="GO:0032228">
    <property type="term" value="P:regulation of synaptic transmission, GABAergic"/>
    <property type="evidence" value="ECO:0007669"/>
    <property type="project" value="TreeGrafter"/>
</dbReference>
<evidence type="ECO:0000313" key="3">
    <source>
        <dbReference type="Proteomes" id="UP000095280"/>
    </source>
</evidence>
<keyword evidence="3" id="KW-1185">Reference proteome</keyword>
<sequence>FGKLSKEKCSEIINQFEPSTEGRAKGQLGIDGFTRPFFNRILRYFRPEHLAVCQDMEQPLTHYFINSSHNTKIGLRDVLDTVRQFAFYKTDMPLILSIENHCSLAQQCRIGAAHSFHLGDWLLDPGSASESDVQLLSDPRLLTPSRLRRRILVKCKKLRLRARRWRFGWLRERQVATVQQSAVAFGYVSEEDDNVGYSARSTVPRRLKRLEISHTSPASSSSSSSSTPPRPQQQQQCGRRIKLSQELSDLAALGSAAALSERFGRRRLHFYQFYKSDSAQAASRRQPDHQQQHQLLHQQVWSISESAAFVWPVGHGRPGGVQPALAGAGAAQRHRVDSSNYNPQEHVELRLSAGLPQPSDSRPHDDLNRGQFSKNGSCGFVLKAGRYAPDFRLPRPSGGGGGSDLAPHSLHIRLAKAKPRGSVAKGDVTDPCVVVEVFGLPADCSEERTKNVPVSLPELALLRLVRVLDDDAIGDDLLASSRFRSTASR</sequence>
<feature type="domain" description="PI-PLC Y-box" evidence="2">
    <location>
        <begin position="335"/>
        <end position="383"/>
    </location>
</feature>
<dbReference type="Gene3D" id="3.20.20.190">
    <property type="entry name" value="Phosphatidylinositol (PI) phosphodiesterase"/>
    <property type="match status" value="2"/>
</dbReference>
<dbReference type="PANTHER" id="PTHR10336:SF196">
    <property type="entry name" value="PHOSPHOINOSITIDE PHOSPHOLIPASE C"/>
    <property type="match status" value="1"/>
</dbReference>
<dbReference type="Pfam" id="PF00388">
    <property type="entry name" value="PI-PLC-X"/>
    <property type="match status" value="1"/>
</dbReference>
<dbReference type="PANTHER" id="PTHR10336">
    <property type="entry name" value="PHOSPHOINOSITIDE-SPECIFIC PHOSPHOLIPASE C FAMILY PROTEIN"/>
    <property type="match status" value="1"/>
</dbReference>
<reference evidence="4" key="1">
    <citation type="submission" date="2016-11" db="UniProtKB">
        <authorList>
            <consortium name="WormBaseParasite"/>
        </authorList>
    </citation>
    <scope>IDENTIFICATION</scope>
</reference>
<dbReference type="SMART" id="SM00148">
    <property type="entry name" value="PLCXc"/>
    <property type="match status" value="1"/>
</dbReference>
<dbReference type="Gene3D" id="1.10.238.10">
    <property type="entry name" value="EF-hand"/>
    <property type="match status" value="1"/>
</dbReference>
<dbReference type="InterPro" id="IPR001711">
    <property type="entry name" value="PLipase_C_Pinositol-sp_Y"/>
</dbReference>
<dbReference type="InterPro" id="IPR000909">
    <property type="entry name" value="PLipase_C_PInositol-sp_X_dom"/>
</dbReference>
<feature type="region of interest" description="Disordered" evidence="1">
    <location>
        <begin position="213"/>
        <end position="238"/>
    </location>
</feature>
<protein>
    <submittedName>
        <fullName evidence="4">PI-PLC Y-box domain-containing protein</fullName>
    </submittedName>
</protein>
<dbReference type="GO" id="GO:0051209">
    <property type="term" value="P:release of sequestered calcium ion into cytosol"/>
    <property type="evidence" value="ECO:0007669"/>
    <property type="project" value="TreeGrafter"/>
</dbReference>
<proteinExistence type="predicted"/>
<dbReference type="GO" id="GO:0046488">
    <property type="term" value="P:phosphatidylinositol metabolic process"/>
    <property type="evidence" value="ECO:0007669"/>
    <property type="project" value="TreeGrafter"/>
</dbReference>
<feature type="compositionally biased region" description="Low complexity" evidence="1">
    <location>
        <begin position="216"/>
        <end position="236"/>
    </location>
</feature>
<organism evidence="3 4">
    <name type="scientific">Macrostomum lignano</name>
    <dbReference type="NCBI Taxonomy" id="282301"/>
    <lineage>
        <taxon>Eukaryota</taxon>
        <taxon>Metazoa</taxon>
        <taxon>Spiralia</taxon>
        <taxon>Lophotrochozoa</taxon>
        <taxon>Platyhelminthes</taxon>
        <taxon>Rhabditophora</taxon>
        <taxon>Macrostomorpha</taxon>
        <taxon>Macrostomida</taxon>
        <taxon>Macrostomidae</taxon>
        <taxon>Macrostomum</taxon>
    </lineage>
</organism>
<accession>A0A1I8JPN0</accession>
<dbReference type="WBParaSite" id="snap_masked-unitig_38976-processed-gene-0.1-mRNA-1">
    <property type="protein sequence ID" value="snap_masked-unitig_38976-processed-gene-0.1-mRNA-1"/>
    <property type="gene ID" value="snap_masked-unitig_38976-processed-gene-0.1"/>
</dbReference>
<dbReference type="SUPFAM" id="SSF51695">
    <property type="entry name" value="PLC-like phosphodiesterases"/>
    <property type="match status" value="1"/>
</dbReference>
<dbReference type="SUPFAM" id="SSF47473">
    <property type="entry name" value="EF-hand"/>
    <property type="match status" value="1"/>
</dbReference>